<dbReference type="EMBL" id="MT142168">
    <property type="protein sequence ID" value="QJA75506.1"/>
    <property type="molecule type" value="Genomic_DNA"/>
</dbReference>
<dbReference type="AlphaFoldDB" id="A0A6H2A2I4"/>
<dbReference type="EMBL" id="MT144462">
    <property type="protein sequence ID" value="QJA53922.1"/>
    <property type="molecule type" value="Genomic_DNA"/>
</dbReference>
<organism evidence="1">
    <name type="scientific">viral metagenome</name>
    <dbReference type="NCBI Taxonomy" id="1070528"/>
    <lineage>
        <taxon>unclassified sequences</taxon>
        <taxon>metagenomes</taxon>
        <taxon>organismal metagenomes</taxon>
    </lineage>
</organism>
<dbReference type="EMBL" id="MT144878">
    <property type="protein sequence ID" value="QJI00817.1"/>
    <property type="molecule type" value="Genomic_DNA"/>
</dbReference>
<evidence type="ECO:0000313" key="3">
    <source>
        <dbReference type="EMBL" id="QJI00817.1"/>
    </source>
</evidence>
<gene>
    <name evidence="2" type="ORF">MM415A01765_0003</name>
    <name evidence="1" type="ORF">TM448A04194_0009</name>
    <name evidence="3" type="ORF">TM448B02122_0005</name>
</gene>
<proteinExistence type="predicted"/>
<evidence type="ECO:0000313" key="1">
    <source>
        <dbReference type="EMBL" id="QJA53922.1"/>
    </source>
</evidence>
<accession>A0A6H2A2I4</accession>
<reference evidence="1" key="1">
    <citation type="submission" date="2020-03" db="EMBL/GenBank/DDBJ databases">
        <title>The deep terrestrial virosphere.</title>
        <authorList>
            <person name="Holmfeldt K."/>
            <person name="Nilsson E."/>
            <person name="Simone D."/>
            <person name="Lopez-Fernandez M."/>
            <person name="Wu X."/>
            <person name="de Brujin I."/>
            <person name="Lundin D."/>
            <person name="Andersson A."/>
            <person name="Bertilsson S."/>
            <person name="Dopson M."/>
        </authorList>
    </citation>
    <scope>NUCLEOTIDE SEQUENCE</scope>
    <source>
        <strain evidence="2">MM415A01765</strain>
        <strain evidence="1">TM448A04194</strain>
        <strain evidence="3">TM448B02122</strain>
    </source>
</reference>
<sequence>MEKCRMCHVYNDALKDAVALIQQWHNFHNGRHLADNDLSGWNIYYRRAPEMQKIRDLLGVNFIVRKKQP</sequence>
<protein>
    <submittedName>
        <fullName evidence="1">Uncharacterized protein</fullName>
    </submittedName>
</protein>
<evidence type="ECO:0000313" key="2">
    <source>
        <dbReference type="EMBL" id="QJA75506.1"/>
    </source>
</evidence>
<name>A0A6H2A2I4_9ZZZZ</name>